<proteinExistence type="predicted"/>
<evidence type="ECO:0000313" key="2">
    <source>
        <dbReference type="Proteomes" id="UP000177360"/>
    </source>
</evidence>
<sequence>MTKRVIWKKKENIVSLMFVELTLSARKLKLRQFVNFIFVHNVTKFFNSNWACNYLTKKNLQS</sequence>
<evidence type="ECO:0000313" key="1">
    <source>
        <dbReference type="EMBL" id="OGZ20311.1"/>
    </source>
</evidence>
<reference evidence="1 2" key="1">
    <citation type="journal article" date="2016" name="Nat. Commun.">
        <title>Thousands of microbial genomes shed light on interconnected biogeochemical processes in an aquifer system.</title>
        <authorList>
            <person name="Anantharaman K."/>
            <person name="Brown C.T."/>
            <person name="Hug L.A."/>
            <person name="Sharon I."/>
            <person name="Castelle C.J."/>
            <person name="Probst A.J."/>
            <person name="Thomas B.C."/>
            <person name="Singh A."/>
            <person name="Wilkins M.J."/>
            <person name="Karaoz U."/>
            <person name="Brodie E.L."/>
            <person name="Williams K.H."/>
            <person name="Hubbard S.S."/>
            <person name="Banfield J.F."/>
        </authorList>
    </citation>
    <scope>NUCLEOTIDE SEQUENCE [LARGE SCALE GENOMIC DNA]</scope>
</reference>
<dbReference type="AlphaFoldDB" id="A0A1G2E4X4"/>
<gene>
    <name evidence="1" type="ORF">A2626_00255</name>
</gene>
<accession>A0A1G2E4X4</accession>
<name>A0A1G2E4X4_9BACT</name>
<dbReference type="EMBL" id="MHLZ01000004">
    <property type="protein sequence ID" value="OGZ20311.1"/>
    <property type="molecule type" value="Genomic_DNA"/>
</dbReference>
<organism evidence="1 2">
    <name type="scientific">Candidatus Nealsonbacteria bacterium RIFCSPHIGHO2_01_FULL_38_55</name>
    <dbReference type="NCBI Taxonomy" id="1801664"/>
    <lineage>
        <taxon>Bacteria</taxon>
        <taxon>Candidatus Nealsoniibacteriota</taxon>
    </lineage>
</organism>
<protein>
    <submittedName>
        <fullName evidence="1">Uncharacterized protein</fullName>
    </submittedName>
</protein>
<comment type="caution">
    <text evidence="1">The sequence shown here is derived from an EMBL/GenBank/DDBJ whole genome shotgun (WGS) entry which is preliminary data.</text>
</comment>
<dbReference type="Proteomes" id="UP000177360">
    <property type="component" value="Unassembled WGS sequence"/>
</dbReference>